<proteinExistence type="predicted"/>
<dbReference type="EMBL" id="QGNW01002175">
    <property type="protein sequence ID" value="RVW24336.1"/>
    <property type="molecule type" value="Genomic_DNA"/>
</dbReference>
<accession>A0A438CM97</accession>
<comment type="caution">
    <text evidence="2">The sequence shown here is derived from an EMBL/GenBank/DDBJ whole genome shotgun (WGS) entry which is preliminary data.</text>
</comment>
<dbReference type="AlphaFoldDB" id="A0A438CM97"/>
<reference evidence="2 3" key="1">
    <citation type="journal article" date="2018" name="PLoS Genet.">
        <title>Population sequencing reveals clonal diversity and ancestral inbreeding in the grapevine cultivar Chardonnay.</title>
        <authorList>
            <person name="Roach M.J."/>
            <person name="Johnson D.L."/>
            <person name="Bohlmann J."/>
            <person name="van Vuuren H.J."/>
            <person name="Jones S.J."/>
            <person name="Pretorius I.S."/>
            <person name="Schmidt S.A."/>
            <person name="Borneman A.R."/>
        </authorList>
    </citation>
    <scope>NUCLEOTIDE SEQUENCE [LARGE SCALE GENOMIC DNA]</scope>
    <source>
        <strain evidence="3">cv. Chardonnay</strain>
        <tissue evidence="2">Leaf</tissue>
    </source>
</reference>
<evidence type="ECO:0000313" key="3">
    <source>
        <dbReference type="Proteomes" id="UP000288805"/>
    </source>
</evidence>
<evidence type="ECO:0000256" key="1">
    <source>
        <dbReference type="SAM" id="MobiDB-lite"/>
    </source>
</evidence>
<organism evidence="2 3">
    <name type="scientific">Vitis vinifera</name>
    <name type="common">Grape</name>
    <dbReference type="NCBI Taxonomy" id="29760"/>
    <lineage>
        <taxon>Eukaryota</taxon>
        <taxon>Viridiplantae</taxon>
        <taxon>Streptophyta</taxon>
        <taxon>Embryophyta</taxon>
        <taxon>Tracheophyta</taxon>
        <taxon>Spermatophyta</taxon>
        <taxon>Magnoliopsida</taxon>
        <taxon>eudicotyledons</taxon>
        <taxon>Gunneridae</taxon>
        <taxon>Pentapetalae</taxon>
        <taxon>rosids</taxon>
        <taxon>Vitales</taxon>
        <taxon>Vitaceae</taxon>
        <taxon>Viteae</taxon>
        <taxon>Vitis</taxon>
    </lineage>
</organism>
<feature type="region of interest" description="Disordered" evidence="1">
    <location>
        <begin position="249"/>
        <end position="269"/>
    </location>
</feature>
<name>A0A438CM97_VITVI</name>
<evidence type="ECO:0000313" key="2">
    <source>
        <dbReference type="EMBL" id="RVW24336.1"/>
    </source>
</evidence>
<dbReference type="Proteomes" id="UP000288805">
    <property type="component" value="Unassembled WGS sequence"/>
</dbReference>
<sequence length="269" mass="29496">MEANLFCCLSSRIPQRVIESWDSRDANERNIAVVRQDCVCIEDLVIEVQNMSNSLKAMISLPNITRILYQIDGKNMLHVIFDEHEFPFATDATHTISSVQEPSYSTSFLDAYEWLNSVHTSFNQAMPNTSVPVSLAIILVTKPTITVLPITNISSPSLAKSTSTTLTPNPSFPSSLPSAIDLTNQVFVVLPIPSHSTSSQPMHPHSTLIPDPISTFPPPAAHTPLLPRNNIHGMITCAKLKQNPSLALHVSSTSPTEPKTLKSPLKQPK</sequence>
<gene>
    <name evidence="2" type="ORF">CK203_098645</name>
</gene>
<protein>
    <submittedName>
        <fullName evidence="2">Uncharacterized protein</fullName>
    </submittedName>
</protein>